<accession>A0A953T474</accession>
<feature type="domain" description="ABC-type transport auxiliary lipoprotein component" evidence="1">
    <location>
        <begin position="34"/>
        <end position="180"/>
    </location>
</feature>
<keyword evidence="3" id="KW-1185">Reference proteome</keyword>
<dbReference type="Gene3D" id="3.40.50.10610">
    <property type="entry name" value="ABC-type transport auxiliary lipoprotein component"/>
    <property type="match status" value="1"/>
</dbReference>
<gene>
    <name evidence="2" type="ORF">KZZ10_06015</name>
</gene>
<dbReference type="InterPro" id="IPR005586">
    <property type="entry name" value="ABC_trans_aux"/>
</dbReference>
<reference evidence="2" key="1">
    <citation type="submission" date="2021-07" db="EMBL/GenBank/DDBJ databases">
        <title>New genus and species of the family Alcaligenaceae.</title>
        <authorList>
            <person name="Hahn M.W."/>
        </authorList>
    </citation>
    <scope>NUCLEOTIDE SEQUENCE</scope>
    <source>
        <strain evidence="2">LF4-65</strain>
    </source>
</reference>
<dbReference type="Pfam" id="PF03886">
    <property type="entry name" value="ABC_trans_aux"/>
    <property type="match status" value="1"/>
</dbReference>
<dbReference type="SUPFAM" id="SSF159594">
    <property type="entry name" value="XCC0632-like"/>
    <property type="match status" value="1"/>
</dbReference>
<dbReference type="AlphaFoldDB" id="A0A953T474"/>
<protein>
    <submittedName>
        <fullName evidence="2">PqiC family protein</fullName>
    </submittedName>
</protein>
<evidence type="ECO:0000259" key="1">
    <source>
        <dbReference type="Pfam" id="PF03886"/>
    </source>
</evidence>
<proteinExistence type="predicted"/>
<sequence length="189" mass="19882">MTVLAAVTGCSVGGGEARAPRQLDLGTGLSVPTGSLPAHRPLLLAPVTASALLNDTSVIWRVGESGQPQGFTTYRWAAPPAQLVTQRLMARLSLQGAVLEQGIGGDAPQLRLNLQSFEQLFAPDGKASQGVLIMQAVLLRNNRVVAQKLIDIKVPAISQDATGGAQALRLATDQAAEQMAQWLTPFLKP</sequence>
<dbReference type="Proteomes" id="UP000739565">
    <property type="component" value="Unassembled WGS sequence"/>
</dbReference>
<organism evidence="2 3">
    <name type="scientific">Zwartia hollandica</name>
    <dbReference type="NCBI Taxonomy" id="324606"/>
    <lineage>
        <taxon>Bacteria</taxon>
        <taxon>Pseudomonadati</taxon>
        <taxon>Pseudomonadota</taxon>
        <taxon>Betaproteobacteria</taxon>
        <taxon>Burkholderiales</taxon>
        <taxon>Alcaligenaceae</taxon>
        <taxon>Zwartia</taxon>
    </lineage>
</organism>
<evidence type="ECO:0000313" key="3">
    <source>
        <dbReference type="Proteomes" id="UP000739565"/>
    </source>
</evidence>
<dbReference type="EMBL" id="JAHXRI010000006">
    <property type="protein sequence ID" value="MBZ1350196.1"/>
    <property type="molecule type" value="Genomic_DNA"/>
</dbReference>
<evidence type="ECO:0000313" key="2">
    <source>
        <dbReference type="EMBL" id="MBZ1350196.1"/>
    </source>
</evidence>
<name>A0A953T474_9BURK</name>
<comment type="caution">
    <text evidence="2">The sequence shown here is derived from an EMBL/GenBank/DDBJ whole genome shotgun (WGS) entry which is preliminary data.</text>
</comment>